<dbReference type="EMBL" id="JACVEW010000011">
    <property type="protein sequence ID" value="MBP0048803.1"/>
    <property type="molecule type" value="Genomic_DNA"/>
</dbReference>
<protein>
    <recommendedName>
        <fullName evidence="1">YhdP central domain-containing protein</fullName>
    </recommendedName>
</protein>
<dbReference type="InterPro" id="IPR025263">
    <property type="entry name" value="YhdP_central"/>
</dbReference>
<keyword evidence="3" id="KW-1185">Reference proteome</keyword>
<reference evidence="2 3" key="1">
    <citation type="submission" date="2020-09" db="EMBL/GenBank/DDBJ databases">
        <authorList>
            <person name="Tanuku N.R.S."/>
        </authorList>
    </citation>
    <scope>NUCLEOTIDE SEQUENCE [LARGE SCALE GENOMIC DNA]</scope>
    <source>
        <strain evidence="2 3">AK62</strain>
    </source>
</reference>
<accession>A0ABS3ZAS5</accession>
<evidence type="ECO:0000313" key="3">
    <source>
        <dbReference type="Proteomes" id="UP000810171"/>
    </source>
</evidence>
<sequence>MRRHLSRAWWASIVVLLLLALLLTAARLALHNIDRFRPALQDYLSRKLGVELSIDQLQGHWSRALPVVQISGIRMRVGAEHGPEGYLAVDDLLLRFDPFRSLFRGTPIFEHFEARGVVGRWHQRDGAWLHRPGASPRQPESGMSDAGWRALSGLLLSQPYALIADVELLLIPEQGGPVVITPADLELENTRREHRLSGSFRMPQLGDSTALSFVLETGELGQQDPLAAHYRGYVDIRNLGPQLAQLLWPEWQLTALDADSRIWVDIGQRQLLAAQAELNVNQLQVGHQALPVPETLATRLSIQPWNDQYQLQINDLTLTHGEQVLSLPRLLLNAPLQPRLPDAFELGVASLDLSAAADWLRAAGGTESPLARVLEQLAPEGALHNLQVTRKPGQPLQDLELIADVEDAGVEAWHGAPALEGVSGRLRADRHGGEIDLVSRQFGMHFPRLYPDKWRYTHASGRVRWQLSQQGVHVSSERLQLKDQAVQASGRFSIDLPFDREQQSELILMIGMTDSDGLKAPVYTPEREVGAGLHRWLKGAIRSGRLKQGGLVLRTGTRQLDTPRRPVVQLFFDIEDAALAYQEGWPQIEQADLFVMVRDAGVAINIDQGQLLDTRIDSGWAYLAPGSRTLQIEALLQGPADDVDHVLKRTPLADALGPAIQSWQLAEGSSTLHLGLGVPLEADKVPEVRVAAQLDGAVLRSESAGIQVTNLQGGLEYQTGVGLSSDQLNGIFLRQPVTAQIEPSSRGHQIHLIGRTGISDLDRWLDSAGLTFASGDLNWQGELTLCGEDACNRLELSSDLQGVELSLPGRLSKPASVPAPLSLGFELTPELNLQKGMLQLPVQGMASPMQVSLSTPEQTLQVGLQHEWVAGTLKLPPGAPIGVDLEHLQLDLLRAPEKDAGTGATPAEAKDPHYSGMLEAARVPDLNLRVAHLELGEKPLGDWRFQLRPDDDGLRVTGLEAHLEQLILRGEANWHQRQESPQTALTLKLAADDIGRLLQQWGYGRIMETREVTGTLQLDWPGAPWDFALGNLGGEFLFETGQTRLIETADSSNLLRVFGILNFNSLARRLRLDFSDLLQKGISFDAIRGDYRLKGGVAVTRSPLVLEGPSADMRLTGQVDLTQEQLDQEVEVTLPLSSNAPFAAILLGAPQVAGAAFVIDKLIGDKLQRFSTLKYTLKGHWDDPEMKLQPPATE</sequence>
<dbReference type="InterPro" id="IPR011836">
    <property type="entry name" value="YhdP"/>
</dbReference>
<dbReference type="PANTHER" id="PTHR38690:SF1">
    <property type="entry name" value="PROTEASE"/>
    <property type="match status" value="1"/>
</dbReference>
<name>A0ABS3ZAS5_9GAMM</name>
<evidence type="ECO:0000259" key="1">
    <source>
        <dbReference type="Pfam" id="PF13116"/>
    </source>
</evidence>
<dbReference type="RefSeq" id="WP_209287421.1">
    <property type="nucleotide sequence ID" value="NZ_JACVEW010000011.1"/>
</dbReference>
<gene>
    <name evidence="2" type="ORF">H9C73_08630</name>
</gene>
<comment type="caution">
    <text evidence="2">The sequence shown here is derived from an EMBL/GenBank/DDBJ whole genome shotgun (WGS) entry which is preliminary data.</text>
</comment>
<feature type="domain" description="YhdP central" evidence="1">
    <location>
        <begin position="3"/>
        <end position="830"/>
    </location>
</feature>
<proteinExistence type="predicted"/>
<dbReference type="PANTHER" id="PTHR38690">
    <property type="entry name" value="PROTEASE-RELATED"/>
    <property type="match status" value="1"/>
</dbReference>
<organism evidence="2 3">
    <name type="scientific">Marinobacterium alkalitolerans</name>
    <dbReference type="NCBI Taxonomy" id="1542925"/>
    <lineage>
        <taxon>Bacteria</taxon>
        <taxon>Pseudomonadati</taxon>
        <taxon>Pseudomonadota</taxon>
        <taxon>Gammaproteobacteria</taxon>
        <taxon>Oceanospirillales</taxon>
        <taxon>Oceanospirillaceae</taxon>
        <taxon>Marinobacterium</taxon>
    </lineage>
</organism>
<dbReference type="Proteomes" id="UP000810171">
    <property type="component" value="Unassembled WGS sequence"/>
</dbReference>
<feature type="domain" description="YhdP central" evidence="1">
    <location>
        <begin position="847"/>
        <end position="1185"/>
    </location>
</feature>
<dbReference type="Pfam" id="PF13116">
    <property type="entry name" value="YhdP"/>
    <property type="match status" value="2"/>
</dbReference>
<evidence type="ECO:0000313" key="2">
    <source>
        <dbReference type="EMBL" id="MBP0048803.1"/>
    </source>
</evidence>